<dbReference type="InterPro" id="IPR036291">
    <property type="entry name" value="NAD(P)-bd_dom_sf"/>
</dbReference>
<dbReference type="InterPro" id="IPR050177">
    <property type="entry name" value="Lipid_A_modif_metabolic_enz"/>
</dbReference>
<dbReference type="EMBL" id="MU070250">
    <property type="protein sequence ID" value="KAF5828760.1"/>
    <property type="molecule type" value="Genomic_DNA"/>
</dbReference>
<evidence type="ECO:0000259" key="4">
    <source>
        <dbReference type="Pfam" id="PF01073"/>
    </source>
</evidence>
<reference evidence="5" key="1">
    <citation type="submission" date="2017-08" db="EMBL/GenBank/DDBJ databases">
        <authorList>
            <person name="Polle J.E."/>
            <person name="Barry K."/>
            <person name="Cushman J."/>
            <person name="Schmutz J."/>
            <person name="Tran D."/>
            <person name="Hathwaick L.T."/>
            <person name="Yim W.C."/>
            <person name="Jenkins J."/>
            <person name="Mckie-Krisberg Z.M."/>
            <person name="Prochnik S."/>
            <person name="Lindquist E."/>
            <person name="Dockter R.B."/>
            <person name="Adam C."/>
            <person name="Molina H."/>
            <person name="Bunkerborg J."/>
            <person name="Jin E."/>
            <person name="Buchheim M."/>
            <person name="Magnuson J."/>
        </authorList>
    </citation>
    <scope>NUCLEOTIDE SEQUENCE</scope>
    <source>
        <strain evidence="5">CCAP 19/18</strain>
    </source>
</reference>
<evidence type="ECO:0000313" key="5">
    <source>
        <dbReference type="EMBL" id="KAF5828760.1"/>
    </source>
</evidence>
<gene>
    <name evidence="5" type="ORF">DUNSADRAFT_17107</name>
</gene>
<feature type="domain" description="3-beta hydroxysteroid dehydrogenase/isomerase" evidence="4">
    <location>
        <begin position="168"/>
        <end position="401"/>
    </location>
</feature>
<dbReference type="PANTHER" id="PTHR43245:SF51">
    <property type="entry name" value="SHORT CHAIN DEHYDROGENASE_REDUCTASE FAMILY 42E, MEMBER 2"/>
    <property type="match status" value="1"/>
</dbReference>
<comment type="caution">
    <text evidence="5">The sequence shown here is derived from an EMBL/GenBank/DDBJ whole genome shotgun (WGS) entry which is preliminary data.</text>
</comment>
<feature type="transmembrane region" description="Helical" evidence="3">
    <location>
        <begin position="527"/>
        <end position="549"/>
    </location>
</feature>
<keyword evidence="2" id="KW-0560">Oxidoreductase</keyword>
<protein>
    <submittedName>
        <fullName evidence="5">3-beta hydroxysteroid dehydrogenase/isomerase family-domain-containing protein</fullName>
    </submittedName>
</protein>
<proteinExistence type="inferred from homology"/>
<sequence>MSPRMQTSCFFVAFPALDFVREVAERPPDAEACHGLLQATAAFSRQPSSFSSISISSQSSHSSSSCTSLDISRGHSRSWGSQESCRIAEEYVHVHAKEVTGQCKNDGDQHHSGNVREEAGFDATVLAERAQLRCCSSSGSSSEEGVPEGQEPLAFTLSSQQLAPGVWFAAADLRHADGIAQACIGADIVYHSASAGMSGAESMREAQHIYDVNVRGTANVISACRQCCVPRLVYVSTCNVAFDWTPKIGLDEASADYVSHHKLHDAYSVTKALAEQLVLDSNGFPLLLKDAMGDQAKQLRTCALRPPGIWGPGELRHTPRILEAAKHGYLLFMFGNAVSDWIHVDNLVDAMLDAAQGLDQSKECIAAGQAYFVSDGAPMSPINNFTFFGQFVEGLGYTMPRLRLPWRFVLALSMGNELLHLLLLPLGFSVPMLLCPAEVYKTAVTNFFKIDKAKEQLGYAPRAYSVHGALLWYAQNGFAAPAIQNKPSIFIGGHQGKYLLPGAATIQPSIGTARLTSNCGVSFSLRRLVLCSNGIFLLSLFVVGMAAMVPRMGYSIPL</sequence>
<comment type="similarity">
    <text evidence="1">Belongs to the 3-beta-HSD family.</text>
</comment>
<keyword evidence="3" id="KW-0812">Transmembrane</keyword>
<keyword evidence="3" id="KW-0472">Membrane</keyword>
<name>A0ABQ7G2D9_DUNSA</name>
<dbReference type="PANTHER" id="PTHR43245">
    <property type="entry name" value="BIFUNCTIONAL POLYMYXIN RESISTANCE PROTEIN ARNA"/>
    <property type="match status" value="1"/>
</dbReference>
<evidence type="ECO:0000313" key="6">
    <source>
        <dbReference type="Proteomes" id="UP000815325"/>
    </source>
</evidence>
<keyword evidence="6" id="KW-1185">Reference proteome</keyword>
<dbReference type="InterPro" id="IPR002225">
    <property type="entry name" value="3Beta_OHSteriod_DH/Estase"/>
</dbReference>
<evidence type="ECO:0000256" key="1">
    <source>
        <dbReference type="ARBA" id="ARBA00009219"/>
    </source>
</evidence>
<evidence type="ECO:0000256" key="3">
    <source>
        <dbReference type="SAM" id="Phobius"/>
    </source>
</evidence>
<dbReference type="SUPFAM" id="SSF51735">
    <property type="entry name" value="NAD(P)-binding Rossmann-fold domains"/>
    <property type="match status" value="1"/>
</dbReference>
<dbReference type="Proteomes" id="UP000815325">
    <property type="component" value="Unassembled WGS sequence"/>
</dbReference>
<evidence type="ECO:0000256" key="2">
    <source>
        <dbReference type="ARBA" id="ARBA00023002"/>
    </source>
</evidence>
<dbReference type="Pfam" id="PF01073">
    <property type="entry name" value="3Beta_HSD"/>
    <property type="match status" value="1"/>
</dbReference>
<dbReference type="Gene3D" id="3.40.50.720">
    <property type="entry name" value="NAD(P)-binding Rossmann-like Domain"/>
    <property type="match status" value="1"/>
</dbReference>
<accession>A0ABQ7G2D9</accession>
<organism evidence="5 6">
    <name type="scientific">Dunaliella salina</name>
    <name type="common">Green alga</name>
    <name type="synonym">Protococcus salinus</name>
    <dbReference type="NCBI Taxonomy" id="3046"/>
    <lineage>
        <taxon>Eukaryota</taxon>
        <taxon>Viridiplantae</taxon>
        <taxon>Chlorophyta</taxon>
        <taxon>core chlorophytes</taxon>
        <taxon>Chlorophyceae</taxon>
        <taxon>CS clade</taxon>
        <taxon>Chlamydomonadales</taxon>
        <taxon>Dunaliellaceae</taxon>
        <taxon>Dunaliella</taxon>
    </lineage>
</organism>
<keyword evidence="3" id="KW-1133">Transmembrane helix</keyword>